<gene>
    <name evidence="1" type="ORF">GIL414_LOCUS66974</name>
</gene>
<dbReference type="Proteomes" id="UP000681720">
    <property type="component" value="Unassembled WGS sequence"/>
</dbReference>
<protein>
    <submittedName>
        <fullName evidence="1">Uncharacterized protein</fullName>
    </submittedName>
</protein>
<proteinExistence type="predicted"/>
<evidence type="ECO:0000313" key="1">
    <source>
        <dbReference type="EMBL" id="CAF5172681.1"/>
    </source>
</evidence>
<comment type="caution">
    <text evidence="1">The sequence shown here is derived from an EMBL/GenBank/DDBJ whole genome shotgun (WGS) entry which is preliminary data.</text>
</comment>
<organism evidence="1 2">
    <name type="scientific">Rotaria magnacalcarata</name>
    <dbReference type="NCBI Taxonomy" id="392030"/>
    <lineage>
        <taxon>Eukaryota</taxon>
        <taxon>Metazoa</taxon>
        <taxon>Spiralia</taxon>
        <taxon>Gnathifera</taxon>
        <taxon>Rotifera</taxon>
        <taxon>Eurotatoria</taxon>
        <taxon>Bdelloidea</taxon>
        <taxon>Philodinida</taxon>
        <taxon>Philodinidae</taxon>
        <taxon>Rotaria</taxon>
    </lineage>
</organism>
<dbReference type="EMBL" id="CAJOBJ010322843">
    <property type="protein sequence ID" value="CAF5172681.1"/>
    <property type="molecule type" value="Genomic_DNA"/>
</dbReference>
<name>A0A8S3GV61_9BILA</name>
<feature type="non-terminal residue" evidence="1">
    <location>
        <position position="38"/>
    </location>
</feature>
<reference evidence="1" key="1">
    <citation type="submission" date="2021-02" db="EMBL/GenBank/DDBJ databases">
        <authorList>
            <person name="Nowell W R."/>
        </authorList>
    </citation>
    <scope>NUCLEOTIDE SEQUENCE</scope>
</reference>
<dbReference type="AlphaFoldDB" id="A0A8S3GV61"/>
<evidence type="ECO:0000313" key="2">
    <source>
        <dbReference type="Proteomes" id="UP000681720"/>
    </source>
</evidence>
<sequence length="38" mass="4667">MLTLLDTLAHKRMYHFSTHPQEEYFPENDYTTALEFYL</sequence>
<accession>A0A8S3GV61</accession>